<name>A0A348AEM9_9FIRM</name>
<dbReference type="SUPFAM" id="SSF55729">
    <property type="entry name" value="Acyl-CoA N-acyltransferases (Nat)"/>
    <property type="match status" value="1"/>
</dbReference>
<organism evidence="2 3">
    <name type="scientific">Methylomusa anaerophila</name>
    <dbReference type="NCBI Taxonomy" id="1930071"/>
    <lineage>
        <taxon>Bacteria</taxon>
        <taxon>Bacillati</taxon>
        <taxon>Bacillota</taxon>
        <taxon>Negativicutes</taxon>
        <taxon>Selenomonadales</taxon>
        <taxon>Sporomusaceae</taxon>
        <taxon>Methylomusa</taxon>
    </lineage>
</organism>
<dbReference type="InterPro" id="IPR016181">
    <property type="entry name" value="Acyl_CoA_acyltransferase"/>
</dbReference>
<dbReference type="Proteomes" id="UP000276437">
    <property type="component" value="Chromosome"/>
</dbReference>
<dbReference type="Gene3D" id="3.40.630.30">
    <property type="match status" value="1"/>
</dbReference>
<dbReference type="InterPro" id="IPR000182">
    <property type="entry name" value="GNAT_dom"/>
</dbReference>
<sequence length="190" mass="22352">MISYKRIDCNYFKKYDTIAMRVYVKSHYVLDRINNGLGGILLKEVPVKNYVRDFSKHAKATKFSEKFDITNWAFFMAFDDGKPIGAVTIVSRTADIRMLDGREDITVLWDIRVSDTYKYQGIGQKLFDLAVEWSRSNGFKQMKIECQNNNVPACKFYHKQGAVLRKIDEYAYIEDVDSRFEVQFIWYLDL</sequence>
<gene>
    <name evidence="2" type="ORF">MAMMFC1_00160</name>
</gene>
<reference evidence="2 3" key="1">
    <citation type="journal article" date="2018" name="Int. J. Syst. Evol. Microbiol.">
        <title>Methylomusa anaerophila gen. nov., sp. nov., an anaerobic methanol-utilizing bacterium isolated from a microbial fuel cell.</title>
        <authorList>
            <person name="Amano N."/>
            <person name="Yamamuro A."/>
            <person name="Miyahara M."/>
            <person name="Kouzuma A."/>
            <person name="Abe T."/>
            <person name="Watanabe K."/>
        </authorList>
    </citation>
    <scope>NUCLEOTIDE SEQUENCE [LARGE SCALE GENOMIC DNA]</scope>
    <source>
        <strain evidence="2 3">MMFC1</strain>
    </source>
</reference>
<evidence type="ECO:0000313" key="3">
    <source>
        <dbReference type="Proteomes" id="UP000276437"/>
    </source>
</evidence>
<protein>
    <submittedName>
        <fullName evidence="2">TDP-fucosamine acetyltransferase</fullName>
    </submittedName>
</protein>
<dbReference type="PRINTS" id="PR01754">
    <property type="entry name" value="SACTRNSFRASE"/>
</dbReference>
<proteinExistence type="predicted"/>
<dbReference type="CDD" id="cd04301">
    <property type="entry name" value="NAT_SF"/>
    <property type="match status" value="1"/>
</dbReference>
<accession>A0A348AEM9</accession>
<dbReference type="EMBL" id="AP018449">
    <property type="protein sequence ID" value="BBB89527.1"/>
    <property type="molecule type" value="Genomic_DNA"/>
</dbReference>
<dbReference type="AlphaFoldDB" id="A0A348AEM9"/>
<dbReference type="Pfam" id="PF00583">
    <property type="entry name" value="Acetyltransf_1"/>
    <property type="match status" value="1"/>
</dbReference>
<feature type="domain" description="N-acetyltransferase" evidence="1">
    <location>
        <begin position="20"/>
        <end position="189"/>
    </location>
</feature>
<dbReference type="KEGG" id="mana:MAMMFC1_00160"/>
<keyword evidence="3" id="KW-1185">Reference proteome</keyword>
<dbReference type="PROSITE" id="PS51186">
    <property type="entry name" value="GNAT"/>
    <property type="match status" value="1"/>
</dbReference>
<evidence type="ECO:0000259" key="1">
    <source>
        <dbReference type="PROSITE" id="PS51186"/>
    </source>
</evidence>
<evidence type="ECO:0000313" key="2">
    <source>
        <dbReference type="EMBL" id="BBB89527.1"/>
    </source>
</evidence>
<dbReference type="GO" id="GO:0016747">
    <property type="term" value="F:acyltransferase activity, transferring groups other than amino-acyl groups"/>
    <property type="evidence" value="ECO:0007669"/>
    <property type="project" value="InterPro"/>
</dbReference>
<keyword evidence="2" id="KW-0808">Transferase</keyword>
<dbReference type="OrthoDB" id="8116556at2"/>
<dbReference type="RefSeq" id="WP_158618586.1">
    <property type="nucleotide sequence ID" value="NZ_AP018449.1"/>
</dbReference>
<dbReference type="InterPro" id="IPR008125">
    <property type="entry name" value="Streptothricin_AcTrfase"/>
</dbReference>